<proteinExistence type="predicted"/>
<evidence type="ECO:0000256" key="4">
    <source>
        <dbReference type="ARBA" id="ARBA00022679"/>
    </source>
</evidence>
<evidence type="ECO:0000256" key="9">
    <source>
        <dbReference type="SAM" id="MobiDB-lite"/>
    </source>
</evidence>
<keyword evidence="10" id="KW-1133">Transmembrane helix</keyword>
<dbReference type="GO" id="GO:0016301">
    <property type="term" value="F:kinase activity"/>
    <property type="evidence" value="ECO:0007669"/>
    <property type="project" value="UniProtKB-KW"/>
</dbReference>
<keyword evidence="4" id="KW-0808">Transferase</keyword>
<comment type="caution">
    <text evidence="14">The sequence shown here is derived from an EMBL/GenBank/DDBJ whole genome shotgun (WGS) entry which is preliminary data.</text>
</comment>
<reference evidence="15" key="1">
    <citation type="journal article" date="2019" name="Int. J. Syst. Evol. Microbiol.">
        <title>The Global Catalogue of Microorganisms (GCM) 10K type strain sequencing project: providing services to taxonomists for standard genome sequencing and annotation.</title>
        <authorList>
            <consortium name="The Broad Institute Genomics Platform"/>
            <consortium name="The Broad Institute Genome Sequencing Center for Infectious Disease"/>
            <person name="Wu L."/>
            <person name="Ma J."/>
        </authorList>
    </citation>
    <scope>NUCLEOTIDE SEQUENCE [LARGE SCALE GENOMIC DNA]</scope>
    <source>
        <strain evidence="15">IBRC-M 10908</strain>
    </source>
</reference>
<dbReference type="InterPro" id="IPR003594">
    <property type="entry name" value="HATPase_dom"/>
</dbReference>
<dbReference type="InterPro" id="IPR050482">
    <property type="entry name" value="Sensor_HK_TwoCompSys"/>
</dbReference>
<keyword evidence="5" id="KW-0547">Nucleotide-binding</keyword>
<evidence type="ECO:0000256" key="2">
    <source>
        <dbReference type="ARBA" id="ARBA00012438"/>
    </source>
</evidence>
<keyword evidence="10" id="KW-0812">Transmembrane</keyword>
<feature type="domain" description="Signal transduction histidine kinase subgroup 3 dimerisation and phosphoacceptor" evidence="12">
    <location>
        <begin position="197"/>
        <end position="263"/>
    </location>
</feature>
<feature type="transmembrane region" description="Helical" evidence="10">
    <location>
        <begin position="120"/>
        <end position="138"/>
    </location>
</feature>
<dbReference type="SUPFAM" id="SSF55874">
    <property type="entry name" value="ATPase domain of HSP90 chaperone/DNA topoisomerase II/histidine kinase"/>
    <property type="match status" value="1"/>
</dbReference>
<evidence type="ECO:0000256" key="3">
    <source>
        <dbReference type="ARBA" id="ARBA00022553"/>
    </source>
</evidence>
<keyword evidence="3" id="KW-0597">Phosphoprotein</keyword>
<dbReference type="Gene3D" id="1.20.5.1930">
    <property type="match status" value="1"/>
</dbReference>
<evidence type="ECO:0000256" key="8">
    <source>
        <dbReference type="ARBA" id="ARBA00023012"/>
    </source>
</evidence>
<feature type="domain" description="DUF7134" evidence="13">
    <location>
        <begin position="14"/>
        <end position="168"/>
    </location>
</feature>
<dbReference type="RefSeq" id="WP_380624639.1">
    <property type="nucleotide sequence ID" value="NZ_JBHSDK010000034.1"/>
</dbReference>
<feature type="domain" description="Histidine kinase/HSP90-like ATPase" evidence="11">
    <location>
        <begin position="307"/>
        <end position="402"/>
    </location>
</feature>
<dbReference type="EC" id="2.7.13.3" evidence="2"/>
<dbReference type="InterPro" id="IPR011712">
    <property type="entry name" value="Sig_transdc_His_kin_sub3_dim/P"/>
</dbReference>
<comment type="catalytic activity">
    <reaction evidence="1">
        <text>ATP + protein L-histidine = ADP + protein N-phospho-L-histidine.</text>
        <dbReference type="EC" id="2.7.13.3"/>
    </reaction>
</comment>
<evidence type="ECO:0000256" key="7">
    <source>
        <dbReference type="ARBA" id="ARBA00022840"/>
    </source>
</evidence>
<dbReference type="PANTHER" id="PTHR24421:SF10">
    <property type="entry name" value="NITRATE_NITRITE SENSOR PROTEIN NARQ"/>
    <property type="match status" value="1"/>
</dbReference>
<feature type="transmembrane region" description="Helical" evidence="10">
    <location>
        <begin position="20"/>
        <end position="43"/>
    </location>
</feature>
<evidence type="ECO:0000256" key="1">
    <source>
        <dbReference type="ARBA" id="ARBA00000085"/>
    </source>
</evidence>
<dbReference type="PANTHER" id="PTHR24421">
    <property type="entry name" value="NITRATE/NITRITE SENSOR PROTEIN NARX-RELATED"/>
    <property type="match status" value="1"/>
</dbReference>
<dbReference type="EMBL" id="JBHSDK010000034">
    <property type="protein sequence ID" value="MFC4337546.1"/>
    <property type="molecule type" value="Genomic_DNA"/>
</dbReference>
<evidence type="ECO:0000313" key="14">
    <source>
        <dbReference type="EMBL" id="MFC4337546.1"/>
    </source>
</evidence>
<evidence type="ECO:0000259" key="11">
    <source>
        <dbReference type="Pfam" id="PF02518"/>
    </source>
</evidence>
<keyword evidence="10" id="KW-0472">Membrane</keyword>
<dbReference type="InterPro" id="IPR036890">
    <property type="entry name" value="HATPase_C_sf"/>
</dbReference>
<keyword evidence="8" id="KW-0902">Two-component regulatory system</keyword>
<organism evidence="14 15">
    <name type="scientific">Salininema proteolyticum</name>
    <dbReference type="NCBI Taxonomy" id="1607685"/>
    <lineage>
        <taxon>Bacteria</taxon>
        <taxon>Bacillati</taxon>
        <taxon>Actinomycetota</taxon>
        <taxon>Actinomycetes</taxon>
        <taxon>Glycomycetales</taxon>
        <taxon>Glycomycetaceae</taxon>
        <taxon>Salininema</taxon>
    </lineage>
</organism>
<keyword evidence="6 14" id="KW-0418">Kinase</keyword>
<gene>
    <name evidence="14" type="ORF">ACFPET_20320</name>
</gene>
<feature type="transmembrane region" description="Helical" evidence="10">
    <location>
        <begin position="72"/>
        <end position="90"/>
    </location>
</feature>
<keyword evidence="15" id="KW-1185">Reference proteome</keyword>
<evidence type="ECO:0000259" key="12">
    <source>
        <dbReference type="Pfam" id="PF07730"/>
    </source>
</evidence>
<feature type="region of interest" description="Disordered" evidence="9">
    <location>
        <begin position="399"/>
        <end position="419"/>
    </location>
</feature>
<dbReference type="Gene3D" id="3.30.565.10">
    <property type="entry name" value="Histidine kinase-like ATPase, C-terminal domain"/>
    <property type="match status" value="1"/>
</dbReference>
<sequence>MTSYDSAPPNRFLGWTKRHPLISDTLLAFAMWVMSVAFVYVAAQNSDGALQFNNWTYLLVALGQSPIALRRVNLWAAVALLVVTTALAAFSPWPEIGAGGYPFLVLTYTAAAHLAPKRSLAASAVVWAAATVWILVEFQDWSGLVGMLAVNYAMALTSYFIGWVVRSRKLRLIELSERASVAEATQEALASQAVGDERRRIARELHDVVAHHIAVIGVMAEGAKRTIDADPETAKGALDTIGDTSREALTQMRSLLTVLRTSEETETQPLPTLDSLRSLIAQTRDTGLPVTYTVRGDYFEIPYGVGLAVYRIVQEALTNIIKHAGYDAPAEVVLDYGSDRLTVVVVNQAPTPPVRRREQRPFGFQGGHGLIGMRERAQLYGGSLRNAELPDGGYRVEARFPRSGSDRPVEIARPTKEGL</sequence>
<evidence type="ECO:0000256" key="5">
    <source>
        <dbReference type="ARBA" id="ARBA00022741"/>
    </source>
</evidence>
<evidence type="ECO:0000313" key="15">
    <source>
        <dbReference type="Proteomes" id="UP001595823"/>
    </source>
</evidence>
<dbReference type="Pfam" id="PF02518">
    <property type="entry name" value="HATPase_c"/>
    <property type="match status" value="1"/>
</dbReference>
<protein>
    <recommendedName>
        <fullName evidence="2">histidine kinase</fullName>
        <ecNumber evidence="2">2.7.13.3</ecNumber>
    </recommendedName>
</protein>
<evidence type="ECO:0000259" key="13">
    <source>
        <dbReference type="Pfam" id="PF23539"/>
    </source>
</evidence>
<name>A0ABV8U375_9ACTN</name>
<accession>A0ABV8U375</accession>
<dbReference type="InterPro" id="IPR055558">
    <property type="entry name" value="DUF7134"/>
</dbReference>
<evidence type="ECO:0000256" key="6">
    <source>
        <dbReference type="ARBA" id="ARBA00022777"/>
    </source>
</evidence>
<feature type="transmembrane region" description="Helical" evidence="10">
    <location>
        <begin position="144"/>
        <end position="165"/>
    </location>
</feature>
<keyword evidence="7" id="KW-0067">ATP-binding</keyword>
<dbReference type="Pfam" id="PF23539">
    <property type="entry name" value="DUF7134"/>
    <property type="match status" value="1"/>
</dbReference>
<evidence type="ECO:0000256" key="10">
    <source>
        <dbReference type="SAM" id="Phobius"/>
    </source>
</evidence>
<dbReference type="CDD" id="cd16917">
    <property type="entry name" value="HATPase_UhpB-NarQ-NarX-like"/>
    <property type="match status" value="1"/>
</dbReference>
<dbReference type="Pfam" id="PF07730">
    <property type="entry name" value="HisKA_3"/>
    <property type="match status" value="1"/>
</dbReference>
<dbReference type="Proteomes" id="UP001595823">
    <property type="component" value="Unassembled WGS sequence"/>
</dbReference>